<protein>
    <submittedName>
        <fullName evidence="4">Phenolic acid decarboxylase subunit C</fullName>
        <ecNumber evidence="4">4.1.1.-</ecNumber>
    </submittedName>
</protein>
<dbReference type="GO" id="GO:0016831">
    <property type="term" value="F:carboxy-lyase activity"/>
    <property type="evidence" value="ECO:0007669"/>
    <property type="project" value="InterPro"/>
</dbReference>
<feature type="domain" description="3-octaprenyl-4-hydroxybenzoate carboxy-lyase-like N-terminal" evidence="2">
    <location>
        <begin position="18"/>
        <end position="88"/>
    </location>
</feature>
<dbReference type="Pfam" id="PF20695">
    <property type="entry name" value="UbiD_N"/>
    <property type="match status" value="1"/>
</dbReference>
<reference evidence="4" key="1">
    <citation type="submission" date="2019-08" db="EMBL/GenBank/DDBJ databases">
        <authorList>
            <person name="Kucharzyk K."/>
            <person name="Murdoch R.W."/>
            <person name="Higgins S."/>
            <person name="Loffler F."/>
        </authorList>
    </citation>
    <scope>NUCLEOTIDE SEQUENCE</scope>
</reference>
<gene>
    <name evidence="4" type="primary">bsdC_1</name>
    <name evidence="4" type="ORF">SDC9_15084</name>
</gene>
<dbReference type="EMBL" id="VSSQ01000046">
    <property type="protein sequence ID" value="MPL69345.1"/>
    <property type="molecule type" value="Genomic_DNA"/>
</dbReference>
<feature type="domain" description="3-octaprenyl-4-hydroxybenzoate carboxy-lyase-like C-terminal" evidence="3">
    <location>
        <begin position="313"/>
        <end position="431"/>
    </location>
</feature>
<evidence type="ECO:0000313" key="4">
    <source>
        <dbReference type="EMBL" id="MPL69345.1"/>
    </source>
</evidence>
<feature type="domain" description="3-octaprenyl-4-hydroxybenzoate carboxy-lyase-like Rift-related" evidence="1">
    <location>
        <begin position="110"/>
        <end position="306"/>
    </location>
</feature>
<name>A0A644TQY5_9ZZZZ</name>
<dbReference type="PANTHER" id="PTHR30108:SF17">
    <property type="entry name" value="FERULIC ACID DECARBOXYLASE 1"/>
    <property type="match status" value="1"/>
</dbReference>
<dbReference type="Gene3D" id="3.40.1670.10">
    <property type="entry name" value="UbiD C-terminal domain-like"/>
    <property type="match status" value="1"/>
</dbReference>
<dbReference type="InterPro" id="IPR049381">
    <property type="entry name" value="UbiD-like_C"/>
</dbReference>
<dbReference type="SUPFAM" id="SSF50475">
    <property type="entry name" value="FMN-binding split barrel"/>
    <property type="match status" value="1"/>
</dbReference>
<proteinExistence type="predicted"/>
<evidence type="ECO:0000259" key="3">
    <source>
        <dbReference type="Pfam" id="PF20696"/>
    </source>
</evidence>
<keyword evidence="4" id="KW-0456">Lyase</keyword>
<evidence type="ECO:0000259" key="1">
    <source>
        <dbReference type="Pfam" id="PF01977"/>
    </source>
</evidence>
<dbReference type="PANTHER" id="PTHR30108">
    <property type="entry name" value="3-OCTAPRENYL-4-HYDROXYBENZOATE CARBOXY-LYASE-RELATED"/>
    <property type="match status" value="1"/>
</dbReference>
<dbReference type="InterPro" id="IPR048304">
    <property type="entry name" value="UbiD_Rift_dom"/>
</dbReference>
<comment type="caution">
    <text evidence="4">The sequence shown here is derived from an EMBL/GenBank/DDBJ whole genome shotgun (WGS) entry which is preliminary data.</text>
</comment>
<dbReference type="GO" id="GO:0005737">
    <property type="term" value="C:cytoplasm"/>
    <property type="evidence" value="ECO:0007669"/>
    <property type="project" value="TreeGrafter"/>
</dbReference>
<dbReference type="SUPFAM" id="SSF143968">
    <property type="entry name" value="UbiD C-terminal domain-like"/>
    <property type="match status" value="1"/>
</dbReference>
<evidence type="ECO:0000259" key="2">
    <source>
        <dbReference type="Pfam" id="PF20695"/>
    </source>
</evidence>
<accession>A0A644TQY5</accession>
<dbReference type="AlphaFoldDB" id="A0A644TQY5"/>
<dbReference type="Pfam" id="PF01977">
    <property type="entry name" value="UbiD"/>
    <property type="match status" value="1"/>
</dbReference>
<organism evidence="4">
    <name type="scientific">bioreactor metagenome</name>
    <dbReference type="NCBI Taxonomy" id="1076179"/>
    <lineage>
        <taxon>unclassified sequences</taxon>
        <taxon>metagenomes</taxon>
        <taxon>ecological metagenomes</taxon>
    </lineage>
</organism>
<dbReference type="NCBIfam" id="TIGR00148">
    <property type="entry name" value="UbiD family decarboxylase"/>
    <property type="match status" value="1"/>
</dbReference>
<dbReference type="EC" id="4.1.1.-" evidence="4"/>
<sequence length="457" mass="50206">MEQLALIKQKGFDLQKCIAFLQQSNKLVTVENSVNAHYELAGVAREFEGKQAVLFNQVAGYDYPVFTGLYSNRNALAEIFGCPVKELPFLFSEAVAAWQKDPIAPVVLDRGPATEAVMDGVDLGRLPVPIHALGDGGPYLDCSVVIAKDPDTGVRNLSIHRMMVTGPQRMTMLMDTGRHLRDYYERAERRGQPLEITISNGIDPSVYIAAVVPGSAAPIDTDELGIASALLGRSVELVRSRTVDVEGVANAQFIIEAEILPHVREEEGPFAEVAGYYGKQDKRWVVNVKSISHRKAPIFQTLLPGKEVFNSVGLMGEANIFNLVSRQVPGITGVHLTHGGGGFYHAVVQIKKVYEGTQRNAILAAMAAFPSLKQVIVVDDDVDIYNAEDVEWAMCTRFNPETDTILVTKAFGHELNPVTKNGLTAKIGFDATAPYPIPKEYERVKFQAVDITKYQFK</sequence>
<dbReference type="InterPro" id="IPR002830">
    <property type="entry name" value="UbiD"/>
</dbReference>
<dbReference type="Pfam" id="PF20696">
    <property type="entry name" value="UbiD_C"/>
    <property type="match status" value="1"/>
</dbReference>
<dbReference type="InterPro" id="IPR049383">
    <property type="entry name" value="UbiD-like_N"/>
</dbReference>